<gene>
    <name evidence="1" type="ORF">GMPD_02910</name>
</gene>
<dbReference type="AlphaFoldDB" id="A0A6V8MR02"/>
<organism evidence="1 2">
    <name type="scientific">Geomonas paludis</name>
    <dbReference type="NCBI Taxonomy" id="2740185"/>
    <lineage>
        <taxon>Bacteria</taxon>
        <taxon>Pseudomonadati</taxon>
        <taxon>Thermodesulfobacteriota</taxon>
        <taxon>Desulfuromonadia</taxon>
        <taxon>Geobacterales</taxon>
        <taxon>Geobacteraceae</taxon>
        <taxon>Geomonas</taxon>
    </lineage>
</organism>
<evidence type="ECO:0000313" key="1">
    <source>
        <dbReference type="EMBL" id="GFO62372.1"/>
    </source>
</evidence>
<dbReference type="EMBL" id="BLXY01000001">
    <property type="protein sequence ID" value="GFO62372.1"/>
    <property type="molecule type" value="Genomic_DNA"/>
</dbReference>
<evidence type="ECO:0000313" key="2">
    <source>
        <dbReference type="Proteomes" id="UP000568888"/>
    </source>
</evidence>
<dbReference type="Proteomes" id="UP000568888">
    <property type="component" value="Unassembled WGS sequence"/>
</dbReference>
<accession>A0A6V8MR02</accession>
<sequence length="109" mass="12008">MAITSDDFDLVPKVRLGNAKPLRSSNFPPVQSWSFAPYGVPKLELGNQLQPSHPVSHPVSYPLSFNLPRTIYVPTPKFKNASTDEKNVTAAAKEQARQTLRVNCIACTV</sequence>
<reference evidence="2" key="1">
    <citation type="submission" date="2020-06" db="EMBL/GenBank/DDBJ databases">
        <title>Draft genomic sequecing of Geomonas sp. Red736.</title>
        <authorList>
            <person name="Itoh H."/>
            <person name="Xu Z.X."/>
            <person name="Ushijima N."/>
            <person name="Masuda Y."/>
            <person name="Shiratori Y."/>
            <person name="Senoo K."/>
        </authorList>
    </citation>
    <scope>NUCLEOTIDE SEQUENCE [LARGE SCALE GENOMIC DNA]</scope>
    <source>
        <strain evidence="2">Red736</strain>
    </source>
</reference>
<comment type="caution">
    <text evidence="1">The sequence shown here is derived from an EMBL/GenBank/DDBJ whole genome shotgun (WGS) entry which is preliminary data.</text>
</comment>
<name>A0A6V8MR02_9BACT</name>
<protein>
    <submittedName>
        <fullName evidence="1">Uncharacterized protein</fullName>
    </submittedName>
</protein>
<proteinExistence type="predicted"/>